<organism evidence="1 2">
    <name type="scientific">Streptomyces acidiscabies</name>
    <dbReference type="NCBI Taxonomy" id="42234"/>
    <lineage>
        <taxon>Bacteria</taxon>
        <taxon>Bacillati</taxon>
        <taxon>Actinomycetota</taxon>
        <taxon>Actinomycetes</taxon>
        <taxon>Kitasatosporales</taxon>
        <taxon>Streptomycetaceae</taxon>
        <taxon>Streptomyces</taxon>
    </lineage>
</organism>
<dbReference type="PATRIC" id="fig|42234.21.peg.1178"/>
<protein>
    <submittedName>
        <fullName evidence="1">Uncharacterized protein</fullName>
    </submittedName>
</protein>
<evidence type="ECO:0000313" key="2">
    <source>
        <dbReference type="Proteomes" id="UP000037151"/>
    </source>
</evidence>
<comment type="caution">
    <text evidence="1">The sequence shown here is derived from an EMBL/GenBank/DDBJ whole genome shotgun (WGS) entry which is preliminary data.</text>
</comment>
<proteinExistence type="predicted"/>
<accession>A0A0L0KLB3</accession>
<evidence type="ECO:0000313" key="1">
    <source>
        <dbReference type="EMBL" id="KND39032.1"/>
    </source>
</evidence>
<dbReference type="Proteomes" id="UP000037151">
    <property type="component" value="Unassembled WGS sequence"/>
</dbReference>
<dbReference type="EMBL" id="JPPY01000033">
    <property type="protein sequence ID" value="KND39032.1"/>
    <property type="molecule type" value="Genomic_DNA"/>
</dbReference>
<gene>
    <name evidence="1" type="ORF">IQ63_05710</name>
</gene>
<name>A0A0L0KLB3_9ACTN</name>
<dbReference type="AlphaFoldDB" id="A0A0L0KLB3"/>
<reference evidence="2" key="1">
    <citation type="submission" date="2014-07" db="EMBL/GenBank/DDBJ databases">
        <title>Genome sequencing of plant-pathogenic Streptomyces species.</title>
        <authorList>
            <person name="Harrison J."/>
            <person name="Sapp M."/>
            <person name="Thwaites R."/>
            <person name="Studholme D.J."/>
        </authorList>
    </citation>
    <scope>NUCLEOTIDE SEQUENCE [LARGE SCALE GENOMIC DNA]</scope>
    <source>
        <strain evidence="2">NCPPB 4445</strain>
    </source>
</reference>
<sequence length="61" mass="6855">MKGRRFALACALTNAPSSAGVSQGAERWIMRWQLEQMRARSVSFVVPSPASWSGTTWWHSM</sequence>